<name>A0ABS1ETM1_9CLOT</name>
<feature type="transmembrane region" description="Helical" evidence="1">
    <location>
        <begin position="84"/>
        <end position="101"/>
    </location>
</feature>
<feature type="transmembrane region" description="Helical" evidence="1">
    <location>
        <begin position="53"/>
        <end position="77"/>
    </location>
</feature>
<keyword evidence="1" id="KW-0472">Membrane</keyword>
<dbReference type="InterPro" id="IPR013879">
    <property type="entry name" value="DUF1761"/>
</dbReference>
<sequence length="138" mass="14703">MFNMISEINWIAVLLATIANSLLGGFWFTAIWGKAYFSALGKERGKSEKPAPIFIFGPLVCGLITTVAMAILIYAFNIESLSDAIIFGGIVGVGLLASTTVNTAINPNMPRPILYGVISGSYFILAGLIISLILVAMK</sequence>
<feature type="transmembrane region" description="Helical" evidence="1">
    <location>
        <begin position="12"/>
        <end position="33"/>
    </location>
</feature>
<dbReference type="Pfam" id="PF08570">
    <property type="entry name" value="DUF1761"/>
    <property type="match status" value="1"/>
</dbReference>
<dbReference type="Proteomes" id="UP000596739">
    <property type="component" value="Unassembled WGS sequence"/>
</dbReference>
<organism evidence="2 3">
    <name type="scientific">Clostridium yunnanense</name>
    <dbReference type="NCBI Taxonomy" id="2800325"/>
    <lineage>
        <taxon>Bacteria</taxon>
        <taxon>Bacillati</taxon>
        <taxon>Bacillota</taxon>
        <taxon>Clostridia</taxon>
        <taxon>Eubacteriales</taxon>
        <taxon>Clostridiaceae</taxon>
        <taxon>Clostridium</taxon>
    </lineage>
</organism>
<keyword evidence="1" id="KW-0812">Transmembrane</keyword>
<dbReference type="RefSeq" id="WP_200272214.1">
    <property type="nucleotide sequence ID" value="NZ_JAENHN010000051.1"/>
</dbReference>
<keyword evidence="3" id="KW-1185">Reference proteome</keyword>
<protein>
    <submittedName>
        <fullName evidence="2">DUF1761 domain-containing protein</fullName>
    </submittedName>
</protein>
<proteinExistence type="predicted"/>
<evidence type="ECO:0000313" key="2">
    <source>
        <dbReference type="EMBL" id="MBK1812730.1"/>
    </source>
</evidence>
<gene>
    <name evidence="2" type="ORF">JHL18_19090</name>
</gene>
<reference evidence="3" key="1">
    <citation type="submission" date="2021-01" db="EMBL/GenBank/DDBJ databases">
        <title>Genome public.</title>
        <authorList>
            <person name="Liu C."/>
            <person name="Sun Q."/>
        </authorList>
    </citation>
    <scope>NUCLEOTIDE SEQUENCE [LARGE SCALE GENOMIC DNA]</scope>
    <source>
        <strain evidence="3">YIM B02505</strain>
    </source>
</reference>
<accession>A0ABS1ETM1</accession>
<dbReference type="EMBL" id="JAENHN010000051">
    <property type="protein sequence ID" value="MBK1812730.1"/>
    <property type="molecule type" value="Genomic_DNA"/>
</dbReference>
<comment type="caution">
    <text evidence="2">The sequence shown here is derived from an EMBL/GenBank/DDBJ whole genome shotgun (WGS) entry which is preliminary data.</text>
</comment>
<feature type="transmembrane region" description="Helical" evidence="1">
    <location>
        <begin position="113"/>
        <end position="137"/>
    </location>
</feature>
<evidence type="ECO:0000256" key="1">
    <source>
        <dbReference type="SAM" id="Phobius"/>
    </source>
</evidence>
<keyword evidence="1" id="KW-1133">Transmembrane helix</keyword>
<evidence type="ECO:0000313" key="3">
    <source>
        <dbReference type="Proteomes" id="UP000596739"/>
    </source>
</evidence>